<keyword evidence="3" id="KW-1185">Reference proteome</keyword>
<feature type="domain" description="Nudix hydrolase" evidence="1">
    <location>
        <begin position="12"/>
        <end position="166"/>
    </location>
</feature>
<dbReference type="InterPro" id="IPR036388">
    <property type="entry name" value="WH-like_DNA-bd_sf"/>
</dbReference>
<name>F0R2I4_PHOSB</name>
<dbReference type="InterPro" id="IPR054105">
    <property type="entry name" value="WHD_NrtR"/>
</dbReference>
<dbReference type="SUPFAM" id="SSF46785">
    <property type="entry name" value="Winged helix' DNA-binding domain"/>
    <property type="match status" value="1"/>
</dbReference>
<dbReference type="Gene3D" id="3.90.79.10">
    <property type="entry name" value="Nucleoside Triphosphate Pyrophosphohydrolase"/>
    <property type="match status" value="1"/>
</dbReference>
<accession>F0R2I4</accession>
<dbReference type="GO" id="GO:0016787">
    <property type="term" value="F:hydrolase activity"/>
    <property type="evidence" value="ECO:0007669"/>
    <property type="project" value="UniProtKB-KW"/>
</dbReference>
<dbReference type="HOGENOM" id="CLU_037162_3_1_10"/>
<dbReference type="RefSeq" id="WP_013618895.1">
    <property type="nucleotide sequence ID" value="NC_015164.1"/>
</dbReference>
<dbReference type="OrthoDB" id="9786141at2"/>
<dbReference type="SUPFAM" id="SSF55811">
    <property type="entry name" value="Nudix"/>
    <property type="match status" value="1"/>
</dbReference>
<dbReference type="Proteomes" id="UP000007486">
    <property type="component" value="Chromosome"/>
</dbReference>
<dbReference type="KEGG" id="bsa:Bacsa_2993"/>
<organism evidence="2 3">
    <name type="scientific">Phocaeicola salanitronis (strain DSM 18170 / JCM 13657 / CCUG 60908 / BL78)</name>
    <name type="common">Bacteroides salanitronis</name>
    <dbReference type="NCBI Taxonomy" id="667015"/>
    <lineage>
        <taxon>Bacteria</taxon>
        <taxon>Pseudomonadati</taxon>
        <taxon>Bacteroidota</taxon>
        <taxon>Bacteroidia</taxon>
        <taxon>Bacteroidales</taxon>
        <taxon>Bacteroidaceae</taxon>
        <taxon>Phocaeicola</taxon>
    </lineage>
</organism>
<dbReference type="InterPro" id="IPR000086">
    <property type="entry name" value="NUDIX_hydrolase_dom"/>
</dbReference>
<dbReference type="AlphaFoldDB" id="F0R2I4"/>
<dbReference type="Pfam" id="PF21906">
    <property type="entry name" value="WHD_NrtR"/>
    <property type="match status" value="1"/>
</dbReference>
<dbReference type="InterPro" id="IPR036390">
    <property type="entry name" value="WH_DNA-bd_sf"/>
</dbReference>
<dbReference type="Pfam" id="PF00293">
    <property type="entry name" value="NUDIX"/>
    <property type="match status" value="1"/>
</dbReference>
<dbReference type="PANTHER" id="PTHR43736:SF4">
    <property type="entry name" value="SLR1690 PROTEIN"/>
    <property type="match status" value="1"/>
</dbReference>
<reference evidence="2 3" key="1">
    <citation type="journal article" date="2011" name="Stand. Genomic Sci.">
        <title>Complete genome sequence of Bacteroides salanitronis type strain (BL78).</title>
        <authorList>
            <person name="Gronow S."/>
            <person name="Held B."/>
            <person name="Lucas S."/>
            <person name="Lapidus A."/>
            <person name="Del Rio T.G."/>
            <person name="Nolan M."/>
            <person name="Tice H."/>
            <person name="Deshpande S."/>
            <person name="Cheng J.F."/>
            <person name="Pitluck S."/>
            <person name="Liolios K."/>
            <person name="Pagani I."/>
            <person name="Ivanova N."/>
            <person name="Mavromatis K."/>
            <person name="Pati A."/>
            <person name="Tapia R."/>
            <person name="Han C."/>
            <person name="Goodwin L."/>
            <person name="Chen A."/>
            <person name="Palaniappan K."/>
            <person name="Land M."/>
            <person name="Hauser L."/>
            <person name="Chang Y.J."/>
            <person name="Jeffries C.D."/>
            <person name="Brambilla E.M."/>
            <person name="Rohde M."/>
            <person name="Goker M."/>
            <person name="Detter J.C."/>
            <person name="Woyke T."/>
            <person name="Bristow J."/>
            <person name="Markowitz V."/>
            <person name="Hugenholtz P."/>
            <person name="Kyrpides N.C."/>
            <person name="Klenk H.P."/>
            <person name="Eisen J.A."/>
        </authorList>
    </citation>
    <scope>NUCLEOTIDE SEQUENCE [LARGE SCALE GENOMIC DNA]</scope>
    <source>
        <strain evidence="2 3">DSM 18170</strain>
    </source>
</reference>
<evidence type="ECO:0000313" key="3">
    <source>
        <dbReference type="Proteomes" id="UP000007486"/>
    </source>
</evidence>
<dbReference type="PANTHER" id="PTHR43736">
    <property type="entry name" value="ADP-RIBOSE PYROPHOSPHATASE"/>
    <property type="match status" value="1"/>
</dbReference>
<dbReference type="Gene3D" id="1.10.10.10">
    <property type="entry name" value="Winged helix-like DNA-binding domain superfamily/Winged helix DNA-binding domain"/>
    <property type="match status" value="1"/>
</dbReference>
<dbReference type="PROSITE" id="PS51462">
    <property type="entry name" value="NUDIX"/>
    <property type="match status" value="1"/>
</dbReference>
<dbReference type="EMBL" id="CP002530">
    <property type="protein sequence ID" value="ADY37522.1"/>
    <property type="molecule type" value="Genomic_DNA"/>
</dbReference>
<dbReference type="InterPro" id="IPR015797">
    <property type="entry name" value="NUDIX_hydrolase-like_dom_sf"/>
</dbReference>
<dbReference type="CDD" id="cd18873">
    <property type="entry name" value="NUDIX_NadM_like"/>
    <property type="match status" value="1"/>
</dbReference>
<keyword evidence="2" id="KW-0378">Hydrolase</keyword>
<dbReference type="STRING" id="667015.Bacsa_2993"/>
<dbReference type="eggNOG" id="COG1051">
    <property type="taxonomic scope" value="Bacteria"/>
</dbReference>
<evidence type="ECO:0000259" key="1">
    <source>
        <dbReference type="PROSITE" id="PS51462"/>
    </source>
</evidence>
<sequence>MEKQNGNNQVIDIHVSVDCVVVGFDGEQFRVLLVRQVGKQTDGQFNDWKLPGSPIYVDEDLDDAAKRVLTELTGLKNIRMNQFKAYGSKERTADPRDVMWLEHFHLIKEGRVGRIVTVAYLALLKINEHNKHLSATYDARWAPVSEVGTLAFDHNRILKDAIEVIRHYVESSPSAMFDLLPRKFTASQLRVLYQLIYNKEFDVRNFHKKIALMPYVVPLEEKEQGVAHRAARYYRFDRKIYNKTR</sequence>
<gene>
    <name evidence="2" type="ordered locus">Bacsa_2993</name>
</gene>
<proteinExistence type="predicted"/>
<evidence type="ECO:0000313" key="2">
    <source>
        <dbReference type="EMBL" id="ADY37522.1"/>
    </source>
</evidence>
<protein>
    <submittedName>
        <fullName evidence="2">NUDIX hydrolase</fullName>
    </submittedName>
</protein>